<reference evidence="1" key="1">
    <citation type="journal article" date="2016" name="Nat. Genet.">
        <title>A high-quality carrot genome assembly provides new insights into carotenoid accumulation and asterid genome evolution.</title>
        <authorList>
            <person name="Iorizzo M."/>
            <person name="Ellison S."/>
            <person name="Senalik D."/>
            <person name="Zeng P."/>
            <person name="Satapoomin P."/>
            <person name="Huang J."/>
            <person name="Bowman M."/>
            <person name="Iovene M."/>
            <person name="Sanseverino W."/>
            <person name="Cavagnaro P."/>
            <person name="Yildiz M."/>
            <person name="Macko-Podgorni A."/>
            <person name="Moranska E."/>
            <person name="Grzebelus E."/>
            <person name="Grzebelus D."/>
            <person name="Ashrafi H."/>
            <person name="Zheng Z."/>
            <person name="Cheng S."/>
            <person name="Spooner D."/>
            <person name="Van Deynze A."/>
            <person name="Simon P."/>
        </authorList>
    </citation>
    <scope>NUCLEOTIDE SEQUENCE [LARGE SCALE GENOMIC DNA]</scope>
    <source>
        <tissue evidence="1">Leaf</tissue>
    </source>
</reference>
<gene>
    <name evidence="1" type="ORF">DCAR_013786</name>
    <name evidence="2" type="ORF">DCAR_0417206</name>
</gene>
<sequence>MASYVSDNFESINAFDEHDTGALLMSQLLDESHFEDCDDERLSSVIRSLEAEIEPVMVIEDNDALMELEWDDNLADICKNNEDVINGQDCSTASSSDDDYDNYNWMEMEEMNEFRGVGDYYYYDHYPQFVNHEDVHANYSVEEQSYGSLWQDTNVLIM</sequence>
<name>A0A162ABL4_DAUCS</name>
<evidence type="ECO:0000313" key="2">
    <source>
        <dbReference type="EMBL" id="WOG97865.1"/>
    </source>
</evidence>
<evidence type="ECO:0000313" key="3">
    <source>
        <dbReference type="Proteomes" id="UP000077755"/>
    </source>
</evidence>
<dbReference type="Gramene" id="KZM98852">
    <property type="protein sequence ID" value="KZM98852"/>
    <property type="gene ID" value="DCAR_013786"/>
</dbReference>
<organism evidence="1">
    <name type="scientific">Daucus carota subsp. sativus</name>
    <name type="common">Carrot</name>
    <dbReference type="NCBI Taxonomy" id="79200"/>
    <lineage>
        <taxon>Eukaryota</taxon>
        <taxon>Viridiplantae</taxon>
        <taxon>Streptophyta</taxon>
        <taxon>Embryophyta</taxon>
        <taxon>Tracheophyta</taxon>
        <taxon>Spermatophyta</taxon>
        <taxon>Magnoliopsida</taxon>
        <taxon>eudicotyledons</taxon>
        <taxon>Gunneridae</taxon>
        <taxon>Pentapetalae</taxon>
        <taxon>asterids</taxon>
        <taxon>campanulids</taxon>
        <taxon>Apiales</taxon>
        <taxon>Apiaceae</taxon>
        <taxon>Apioideae</taxon>
        <taxon>Scandiceae</taxon>
        <taxon>Daucinae</taxon>
        <taxon>Daucus</taxon>
        <taxon>Daucus sect. Daucus</taxon>
    </lineage>
</organism>
<proteinExistence type="predicted"/>
<keyword evidence="3" id="KW-1185">Reference proteome</keyword>
<protein>
    <submittedName>
        <fullName evidence="1">Uncharacterized protein</fullName>
    </submittedName>
</protein>
<dbReference type="Proteomes" id="UP000077755">
    <property type="component" value="Chromosome 4"/>
</dbReference>
<dbReference type="PANTHER" id="PTHR37611:SF2">
    <property type="entry name" value="VIRUS-SPECIFIC-SIGNALING-PATHWAY REGULATED PROTEIN-RELATED"/>
    <property type="match status" value="1"/>
</dbReference>
<dbReference type="PANTHER" id="PTHR37611">
    <property type="entry name" value="VIRUS-SPECIFIC-SIGNALING-PATHWAY REGULATED PROTEIN-RELATED"/>
    <property type="match status" value="1"/>
</dbReference>
<dbReference type="EMBL" id="LNRQ01000004">
    <property type="protein sequence ID" value="KZM98852.1"/>
    <property type="molecule type" value="Genomic_DNA"/>
</dbReference>
<dbReference type="OMA" id="HEDVHAN"/>
<reference evidence="2" key="2">
    <citation type="submission" date="2022-03" db="EMBL/GenBank/DDBJ databases">
        <title>Draft title - Genomic analysis of global carrot germplasm unveils the trajectory of domestication and the origin of high carotenoid orange carrot.</title>
        <authorList>
            <person name="Iorizzo M."/>
            <person name="Ellison S."/>
            <person name="Senalik D."/>
            <person name="Macko-Podgorni A."/>
            <person name="Grzebelus D."/>
            <person name="Bostan H."/>
            <person name="Rolling W."/>
            <person name="Curaba J."/>
            <person name="Simon P."/>
        </authorList>
    </citation>
    <scope>NUCLEOTIDE SEQUENCE</scope>
    <source>
        <tissue evidence="2">Leaf</tissue>
    </source>
</reference>
<dbReference type="AlphaFoldDB" id="A0A162ABL4"/>
<dbReference type="EMBL" id="CP093346">
    <property type="protein sequence ID" value="WOG97865.1"/>
    <property type="molecule type" value="Genomic_DNA"/>
</dbReference>
<dbReference type="OrthoDB" id="691231at2759"/>
<accession>A0A162ABL4</accession>
<evidence type="ECO:0000313" key="1">
    <source>
        <dbReference type="EMBL" id="KZM98852.1"/>
    </source>
</evidence>